<proteinExistence type="predicted"/>
<dbReference type="Gene3D" id="4.10.1080.10">
    <property type="entry name" value="TSP type-3 repeat"/>
    <property type="match status" value="1"/>
</dbReference>
<evidence type="ECO:0000313" key="3">
    <source>
        <dbReference type="Proteomes" id="UP000603545"/>
    </source>
</evidence>
<evidence type="ECO:0000256" key="1">
    <source>
        <dbReference type="SAM" id="MobiDB-lite"/>
    </source>
</evidence>
<evidence type="ECO:0000313" key="2">
    <source>
        <dbReference type="EMBL" id="MBC8199350.1"/>
    </source>
</evidence>
<dbReference type="Proteomes" id="UP000603545">
    <property type="component" value="Unassembled WGS sequence"/>
</dbReference>
<reference evidence="2 3" key="1">
    <citation type="submission" date="2020-08" db="EMBL/GenBank/DDBJ databases">
        <title>Bridging the membrane lipid divide: bacteria of the FCB group superphylum have the potential to synthesize archaeal ether lipids.</title>
        <authorList>
            <person name="Villanueva L."/>
            <person name="Von Meijenfeldt F.A.B."/>
            <person name="Westbye A.B."/>
            <person name="Yadav S."/>
            <person name="Hopmans E.C."/>
            <person name="Dutilh B.E."/>
            <person name="Sinninghe Damste J.S."/>
        </authorList>
    </citation>
    <scope>NUCLEOTIDE SEQUENCE [LARGE SCALE GENOMIC DNA]</scope>
    <source>
        <strain evidence="2">NIOZ-UU82</strain>
    </source>
</reference>
<organism evidence="2 3">
    <name type="scientific">Candidatus Desulfaltia bathyphila</name>
    <dbReference type="NCBI Taxonomy" id="2841697"/>
    <lineage>
        <taxon>Bacteria</taxon>
        <taxon>Pseudomonadati</taxon>
        <taxon>Thermodesulfobacteriota</taxon>
        <taxon>Desulfobacteria</taxon>
        <taxon>Desulfobacterales</taxon>
        <taxon>Desulfobacterales incertae sedis</taxon>
        <taxon>Candidatus Desulfaltia</taxon>
    </lineage>
</organism>
<feature type="compositionally biased region" description="Polar residues" evidence="1">
    <location>
        <begin position="53"/>
        <end position="64"/>
    </location>
</feature>
<feature type="region of interest" description="Disordered" evidence="1">
    <location>
        <begin position="40"/>
        <end position="113"/>
    </location>
</feature>
<name>A0A8J6TBP4_9BACT</name>
<feature type="compositionally biased region" description="Basic and acidic residues" evidence="1">
    <location>
        <begin position="66"/>
        <end position="96"/>
    </location>
</feature>
<dbReference type="AlphaFoldDB" id="A0A8J6TBP4"/>
<sequence length="113" mass="13690">MKKVLIILLVIVFAVPVFVFAGDVHVRGYYRKDGTYVRPHIRSSPDQYRHNNYGPSTDSSQLMNPKQRDWDRDGIPNYRDRDDDNDRIYDDWDRNQYSKPNNWRQRQNYGYPY</sequence>
<dbReference type="InterPro" id="IPR028974">
    <property type="entry name" value="TSP_type-3_rpt"/>
</dbReference>
<dbReference type="EMBL" id="JACNLL010000047">
    <property type="protein sequence ID" value="MBC8199350.1"/>
    <property type="molecule type" value="Genomic_DNA"/>
</dbReference>
<comment type="caution">
    <text evidence="2">The sequence shown here is derived from an EMBL/GenBank/DDBJ whole genome shotgun (WGS) entry which is preliminary data.</text>
</comment>
<gene>
    <name evidence="2" type="ORF">H8E80_04800</name>
</gene>
<dbReference type="GO" id="GO:0005509">
    <property type="term" value="F:calcium ion binding"/>
    <property type="evidence" value="ECO:0007669"/>
    <property type="project" value="InterPro"/>
</dbReference>
<accession>A0A8J6TBP4</accession>
<protein>
    <submittedName>
        <fullName evidence="2">Uncharacterized protein</fullName>
    </submittedName>
</protein>
<dbReference type="SUPFAM" id="SSF103647">
    <property type="entry name" value="TSP type-3 repeat"/>
    <property type="match status" value="1"/>
</dbReference>
<feature type="compositionally biased region" description="Polar residues" evidence="1">
    <location>
        <begin position="97"/>
        <end position="113"/>
    </location>
</feature>